<proteinExistence type="predicted"/>
<reference evidence="3" key="1">
    <citation type="submission" date="2019-05" db="EMBL/GenBank/DDBJ databases">
        <title>Flavobacterium profundi sp. nov., isolated from a deep-sea seamount.</title>
        <authorList>
            <person name="Zhang D.-C."/>
        </authorList>
    </citation>
    <scope>NUCLEOTIDE SEQUENCE [LARGE SCALE GENOMIC DNA]</scope>
    <source>
        <strain evidence="3">EC11</strain>
    </source>
</reference>
<evidence type="ECO:0000313" key="2">
    <source>
        <dbReference type="EMBL" id="NHN27722.1"/>
    </source>
</evidence>
<dbReference type="PANTHER" id="PTHR35535">
    <property type="entry name" value="HEAT SHOCK PROTEIN HSLJ"/>
    <property type="match status" value="1"/>
</dbReference>
<evidence type="ECO:0000313" key="3">
    <source>
        <dbReference type="Proteomes" id="UP000817854"/>
    </source>
</evidence>
<accession>A0ABX0IV77</accession>
<gene>
    <name evidence="2" type="ORF">FIA58_018730</name>
</gene>
<dbReference type="InterPro" id="IPR038670">
    <property type="entry name" value="HslJ-like_sf"/>
</dbReference>
<protein>
    <submittedName>
        <fullName evidence="2">META domain-containing protein</fullName>
    </submittedName>
</protein>
<dbReference type="EMBL" id="VEVQ02000017">
    <property type="protein sequence ID" value="NHN27722.1"/>
    <property type="molecule type" value="Genomic_DNA"/>
</dbReference>
<reference evidence="2 3" key="3">
    <citation type="submission" date="2020-02" db="EMBL/GenBank/DDBJ databases">
        <title>Flavobacterium profundi sp. nov., isolated from a deep-sea seamount.</title>
        <authorList>
            <person name="Zhang D.-C."/>
        </authorList>
    </citation>
    <scope>NUCLEOTIDE SEQUENCE [LARGE SCALE GENOMIC DNA]</scope>
    <source>
        <strain evidence="2 3">EC11</strain>
    </source>
</reference>
<name>A0ABX0IV77_9FLAO</name>
<feature type="domain" description="DUF306" evidence="1">
    <location>
        <begin position="163"/>
        <end position="267"/>
    </location>
</feature>
<dbReference type="Gene3D" id="2.40.128.270">
    <property type="match status" value="1"/>
</dbReference>
<dbReference type="Proteomes" id="UP000817854">
    <property type="component" value="Unassembled WGS sequence"/>
</dbReference>
<comment type="caution">
    <text evidence="2">The sequence shown here is derived from an EMBL/GenBank/DDBJ whole genome shotgun (WGS) entry which is preliminary data.</text>
</comment>
<reference evidence="2 3" key="2">
    <citation type="submission" date="2019-05" db="EMBL/GenBank/DDBJ databases">
        <authorList>
            <person name="Lianzixin W."/>
        </authorList>
    </citation>
    <scope>NUCLEOTIDE SEQUENCE [LARGE SCALE GENOMIC DNA]</scope>
    <source>
        <strain evidence="2 3">EC11</strain>
    </source>
</reference>
<dbReference type="InterPro" id="IPR005184">
    <property type="entry name" value="DUF306_Meta_HslJ"/>
</dbReference>
<dbReference type="RefSeq" id="WP_140964232.1">
    <property type="nucleotide sequence ID" value="NZ_VEVQ02000017.1"/>
</dbReference>
<sequence length="270" mass="30772">MKVTLRILLFFIAILILSCTNKISKNKDTLKTRLPDSVNTETNVITKKDNQIKRDTYFKATGNEPFWSLEMSDSLVKLTTIEDSIITPHTAPIRAMDANIKLYKIQTETCEMTIKITQSECTNSMSGEVSLYSVAVNYKKNSDKKSIQLQGCGFYITDYRLHDIWVLEKMNGSKITKIDFSNGFPTMEINSTTHKFLGFAGCNRMNGSLFFEKGLLRFTKIVTTEMMCEPSNKEPDFLNTLQNSTSFKIENNRLILSNPDGELLTFKKID</sequence>
<organism evidence="2 3">
    <name type="scientific">Flavobacterium jejuense</name>
    <dbReference type="NCBI Taxonomy" id="1544455"/>
    <lineage>
        <taxon>Bacteria</taxon>
        <taxon>Pseudomonadati</taxon>
        <taxon>Bacteroidota</taxon>
        <taxon>Flavobacteriia</taxon>
        <taxon>Flavobacteriales</taxon>
        <taxon>Flavobacteriaceae</taxon>
        <taxon>Flavobacterium</taxon>
    </lineage>
</organism>
<dbReference type="PROSITE" id="PS51257">
    <property type="entry name" value="PROKAR_LIPOPROTEIN"/>
    <property type="match status" value="1"/>
</dbReference>
<dbReference type="Pfam" id="PF03724">
    <property type="entry name" value="META"/>
    <property type="match status" value="1"/>
</dbReference>
<keyword evidence="3" id="KW-1185">Reference proteome</keyword>
<evidence type="ECO:0000259" key="1">
    <source>
        <dbReference type="Pfam" id="PF03724"/>
    </source>
</evidence>
<dbReference type="InterPro" id="IPR053147">
    <property type="entry name" value="Hsp_HslJ-like"/>
</dbReference>
<dbReference type="PANTHER" id="PTHR35535:SF1">
    <property type="entry name" value="HEAT SHOCK PROTEIN HSLJ"/>
    <property type="match status" value="1"/>
</dbReference>